<dbReference type="AlphaFoldDB" id="A0A9P4LZC1"/>
<dbReference type="Pfam" id="PF04615">
    <property type="entry name" value="Utp14"/>
    <property type="match status" value="1"/>
</dbReference>
<feature type="compositionally biased region" description="Basic and acidic residues" evidence="4">
    <location>
        <begin position="523"/>
        <end position="552"/>
    </location>
</feature>
<dbReference type="GO" id="GO:0032040">
    <property type="term" value="C:small-subunit processome"/>
    <property type="evidence" value="ECO:0007669"/>
    <property type="project" value="InterPro"/>
</dbReference>
<protein>
    <submittedName>
        <fullName evidence="5">Utp14-domain-containing protein</fullName>
    </submittedName>
</protein>
<dbReference type="InterPro" id="IPR006709">
    <property type="entry name" value="SSU_processome_Utp14"/>
</dbReference>
<organism evidence="5 6">
    <name type="scientific">Rhizodiscina lignyota</name>
    <dbReference type="NCBI Taxonomy" id="1504668"/>
    <lineage>
        <taxon>Eukaryota</taxon>
        <taxon>Fungi</taxon>
        <taxon>Dikarya</taxon>
        <taxon>Ascomycota</taxon>
        <taxon>Pezizomycotina</taxon>
        <taxon>Dothideomycetes</taxon>
        <taxon>Pleosporomycetidae</taxon>
        <taxon>Aulographales</taxon>
        <taxon>Rhizodiscinaceae</taxon>
        <taxon>Rhizodiscina</taxon>
    </lineage>
</organism>
<dbReference type="Proteomes" id="UP000799772">
    <property type="component" value="Unassembled WGS sequence"/>
</dbReference>
<feature type="compositionally biased region" description="Acidic residues" evidence="4">
    <location>
        <begin position="114"/>
        <end position="134"/>
    </location>
</feature>
<evidence type="ECO:0000256" key="3">
    <source>
        <dbReference type="ARBA" id="ARBA00023242"/>
    </source>
</evidence>
<feature type="compositionally biased region" description="Polar residues" evidence="4">
    <location>
        <begin position="259"/>
        <end position="276"/>
    </location>
</feature>
<dbReference type="PANTHER" id="PTHR14150:SF12">
    <property type="entry name" value="U3 SMALL NUCLEOLAR RNA-ASSOCIATED PROTEIN 14 HOMOLOG A"/>
    <property type="match status" value="1"/>
</dbReference>
<feature type="compositionally biased region" description="Acidic residues" evidence="4">
    <location>
        <begin position="675"/>
        <end position="684"/>
    </location>
</feature>
<accession>A0A9P4LZC1</accession>
<evidence type="ECO:0000313" key="5">
    <source>
        <dbReference type="EMBL" id="KAF2092471.1"/>
    </source>
</evidence>
<gene>
    <name evidence="5" type="ORF">NA57DRAFT_69788</name>
</gene>
<proteinExistence type="predicted"/>
<feature type="compositionally biased region" description="Polar residues" evidence="4">
    <location>
        <begin position="654"/>
        <end position="665"/>
    </location>
</feature>
<feature type="compositionally biased region" description="Basic and acidic residues" evidence="4">
    <location>
        <begin position="39"/>
        <end position="57"/>
    </location>
</feature>
<dbReference type="GO" id="GO:0006364">
    <property type="term" value="P:rRNA processing"/>
    <property type="evidence" value="ECO:0007669"/>
    <property type="project" value="InterPro"/>
</dbReference>
<feature type="compositionally biased region" description="Basic and acidic residues" evidence="4">
    <location>
        <begin position="490"/>
        <end position="512"/>
    </location>
</feature>
<name>A0A9P4LZC1_9PEZI</name>
<evidence type="ECO:0000256" key="1">
    <source>
        <dbReference type="ARBA" id="ARBA00004604"/>
    </source>
</evidence>
<feature type="compositionally biased region" description="Acidic residues" evidence="4">
    <location>
        <begin position="553"/>
        <end position="571"/>
    </location>
</feature>
<feature type="compositionally biased region" description="Basic and acidic residues" evidence="4">
    <location>
        <begin position="325"/>
        <end position="340"/>
    </location>
</feature>
<feature type="compositionally biased region" description="Acidic residues" evidence="4">
    <location>
        <begin position="625"/>
        <end position="638"/>
    </location>
</feature>
<feature type="compositionally biased region" description="Acidic residues" evidence="4">
    <location>
        <begin position="66"/>
        <end position="76"/>
    </location>
</feature>
<feature type="compositionally biased region" description="Acidic residues" evidence="4">
    <location>
        <begin position="173"/>
        <end position="186"/>
    </location>
</feature>
<feature type="compositionally biased region" description="Basic and acidic residues" evidence="4">
    <location>
        <begin position="606"/>
        <end position="624"/>
    </location>
</feature>
<dbReference type="EMBL" id="ML978146">
    <property type="protein sequence ID" value="KAF2092471.1"/>
    <property type="molecule type" value="Genomic_DNA"/>
</dbReference>
<feature type="region of interest" description="Disordered" evidence="4">
    <location>
        <begin position="605"/>
        <end position="789"/>
    </location>
</feature>
<feature type="region of interest" description="Disordered" evidence="4">
    <location>
        <begin position="299"/>
        <end position="340"/>
    </location>
</feature>
<feature type="region of interest" description="Disordered" evidence="4">
    <location>
        <begin position="482"/>
        <end position="593"/>
    </location>
</feature>
<feature type="region of interest" description="Disordered" evidence="4">
    <location>
        <begin position="1"/>
        <end position="276"/>
    </location>
</feature>
<comment type="subcellular location">
    <subcellularLocation>
        <location evidence="1">Nucleus</location>
        <location evidence="1">Nucleolus</location>
    </subcellularLocation>
</comment>
<reference evidence="5" key="1">
    <citation type="journal article" date="2020" name="Stud. Mycol.">
        <title>101 Dothideomycetes genomes: a test case for predicting lifestyles and emergence of pathogens.</title>
        <authorList>
            <person name="Haridas S."/>
            <person name="Albert R."/>
            <person name="Binder M."/>
            <person name="Bloem J."/>
            <person name="Labutti K."/>
            <person name="Salamov A."/>
            <person name="Andreopoulos B."/>
            <person name="Baker S."/>
            <person name="Barry K."/>
            <person name="Bills G."/>
            <person name="Bluhm B."/>
            <person name="Cannon C."/>
            <person name="Castanera R."/>
            <person name="Culley D."/>
            <person name="Daum C."/>
            <person name="Ezra D."/>
            <person name="Gonzalez J."/>
            <person name="Henrissat B."/>
            <person name="Kuo A."/>
            <person name="Liang C."/>
            <person name="Lipzen A."/>
            <person name="Lutzoni F."/>
            <person name="Magnuson J."/>
            <person name="Mondo S."/>
            <person name="Nolan M."/>
            <person name="Ohm R."/>
            <person name="Pangilinan J."/>
            <person name="Park H.-J."/>
            <person name="Ramirez L."/>
            <person name="Alfaro M."/>
            <person name="Sun H."/>
            <person name="Tritt A."/>
            <person name="Yoshinaga Y."/>
            <person name="Zwiers L.-H."/>
            <person name="Turgeon B."/>
            <person name="Goodwin S."/>
            <person name="Spatafora J."/>
            <person name="Crous P."/>
            <person name="Grigoriev I."/>
        </authorList>
    </citation>
    <scope>NUCLEOTIDE SEQUENCE</scope>
    <source>
        <strain evidence="5">CBS 133067</strain>
    </source>
</reference>
<evidence type="ECO:0000313" key="6">
    <source>
        <dbReference type="Proteomes" id="UP000799772"/>
    </source>
</evidence>
<comment type="caution">
    <text evidence="5">The sequence shown here is derived from an EMBL/GenBank/DDBJ whole genome shotgun (WGS) entry which is preliminary data.</text>
</comment>
<keyword evidence="3" id="KW-0539">Nucleus</keyword>
<evidence type="ECO:0000256" key="4">
    <source>
        <dbReference type="SAM" id="MobiDB-lite"/>
    </source>
</evidence>
<evidence type="ECO:0000256" key="2">
    <source>
        <dbReference type="ARBA" id="ARBA00022553"/>
    </source>
</evidence>
<dbReference type="OrthoDB" id="277439at2759"/>
<feature type="compositionally biased region" description="Polar residues" evidence="4">
    <location>
        <begin position="1"/>
        <end position="12"/>
    </location>
</feature>
<dbReference type="PANTHER" id="PTHR14150">
    <property type="entry name" value="U3 SMALL NUCLEOLAR RNA-ASSOCIATED PROTEIN 14"/>
    <property type="match status" value="1"/>
</dbReference>
<keyword evidence="2" id="KW-0597">Phosphoprotein</keyword>
<keyword evidence="6" id="KW-1185">Reference proteome</keyword>
<sequence length="943" mass="106794">MPARLSRSSVSTEEPHSKRKRVQKRALNALSIAEEEEPDRPRVRQHRLGESEGGESRWKRRRLEHDEEEDEEEDGDSASRRRQKHDSRRERGDELDVSEGSDSEGNTWQMGHVDEDDDSDIDSDDAFGDSDEERFEGFTFRGSSTNKPKPKRDRASDGDDEDLLDEDGKGDADNDDDDESLGEEAVDLATMLDNYEEEEEEEQGGRRSGAQQKGSQDDKEDIWSPSEDEAEPDESAGLAKMSAIVSALPVEDDDDTTQRKSFTSQGLQPGKTATKQKVTFDDLLGKSTGTDIAVSKRARKLATMNDRPSKNSGASGRLDVAPAKRVKDQNERKAADKKARETLDRWVDTVKHNRRAEHVSFPLADPTMSTPAGAKRLLPTSASLPATDLESAISNILQESGLGGPGKKDEEEEIQEFEELQMRKMPIEEVEARRAQLRMARDLMFREEIRAKRIKKIKSKAYRRVHRKEKERAALRDADIFGEGEMSDDERERLDRRRAEERMGAKHRDSKWAKSMKQAGRAAWDEDARAGIVDMARRNEELRRRIEGKEMREESDEISESSDNEEGDDDEGATRKMQQKLNNLQRTDDSKLSGIAGMKFMQVAEAARKAQNDEDIDRLRRELAGEDSFEDKSNDEETNVQGRRKYGPKERQASKSAITAAPQNRSEFEERNESDGDDQGENDEVGIAMERNDQATQSNKFKQKFRLPNKLSNNVDQQVIEHDEETENPFLNPKKRNRKKKAETQASVDVSKKGASPDAATDTDGWITVSHKQNGAETGVSDNEEEPPTLSRNELLVQQAFAGDYTAEDFEKQKNAVIEEEDEKVIDNALPGWGSWAGAGVSRREQNRNKGRFLTKQDGVKLQDRKDVKLKNVIINEKRVKKNGAYLASQLPFPYGTREEYERSMRMPVGGEWNTKVTLQENVKPRVLVKQGMVIKPIEKPLV</sequence>